<evidence type="ECO:0000313" key="1">
    <source>
        <dbReference type="EMBL" id="KAI8536986.1"/>
    </source>
</evidence>
<dbReference type="Proteomes" id="UP001062846">
    <property type="component" value="Chromosome 10"/>
</dbReference>
<gene>
    <name evidence="1" type="ORF">RHMOL_Rhmol10G0299800</name>
</gene>
<name>A0ACC0M882_RHOML</name>
<sequence>MVVIITGLVDVLGKLVLKNVQQVPISYNPVSNDVLSLVHTVVFSSLPNGGVDKSLMYNEVSCRGRQLHAMRHCTHQGPTNREVKIWTLASEDGWQLPIDSEAWFVPRHWNSRVRSSESQIEESFFKQVVAMPQAGLLLLANAKKNAIYVVH</sequence>
<organism evidence="1 2">
    <name type="scientific">Rhododendron molle</name>
    <name type="common">Chinese azalea</name>
    <name type="synonym">Azalea mollis</name>
    <dbReference type="NCBI Taxonomy" id="49168"/>
    <lineage>
        <taxon>Eukaryota</taxon>
        <taxon>Viridiplantae</taxon>
        <taxon>Streptophyta</taxon>
        <taxon>Embryophyta</taxon>
        <taxon>Tracheophyta</taxon>
        <taxon>Spermatophyta</taxon>
        <taxon>Magnoliopsida</taxon>
        <taxon>eudicotyledons</taxon>
        <taxon>Gunneridae</taxon>
        <taxon>Pentapetalae</taxon>
        <taxon>asterids</taxon>
        <taxon>Ericales</taxon>
        <taxon>Ericaceae</taxon>
        <taxon>Ericoideae</taxon>
        <taxon>Rhodoreae</taxon>
        <taxon>Rhododendron</taxon>
    </lineage>
</organism>
<dbReference type="EMBL" id="CM046397">
    <property type="protein sequence ID" value="KAI8536986.1"/>
    <property type="molecule type" value="Genomic_DNA"/>
</dbReference>
<accession>A0ACC0M882</accession>
<proteinExistence type="predicted"/>
<reference evidence="1" key="1">
    <citation type="submission" date="2022-02" db="EMBL/GenBank/DDBJ databases">
        <title>Plant Genome Project.</title>
        <authorList>
            <person name="Zhang R.-G."/>
        </authorList>
    </citation>
    <scope>NUCLEOTIDE SEQUENCE</scope>
    <source>
        <strain evidence="1">AT1</strain>
    </source>
</reference>
<protein>
    <submittedName>
        <fullName evidence="1">Uncharacterized protein</fullName>
    </submittedName>
</protein>
<evidence type="ECO:0000313" key="2">
    <source>
        <dbReference type="Proteomes" id="UP001062846"/>
    </source>
</evidence>
<comment type="caution">
    <text evidence="1">The sequence shown here is derived from an EMBL/GenBank/DDBJ whole genome shotgun (WGS) entry which is preliminary data.</text>
</comment>
<keyword evidence="2" id="KW-1185">Reference proteome</keyword>